<sequence length="55" mass="6371">MPVIETSLSDIVKNLEIMLQSEKQQQMLLLMMETMAKERSITSDRMTKLAAWTLL</sequence>
<comment type="caution">
    <text evidence="2">The sequence shown here is derived from an EMBL/GenBank/DDBJ whole genome shotgun (WGS) entry which is preliminary data.</text>
</comment>
<protein>
    <submittedName>
        <fullName evidence="2">Histone-lysine N-methyltransferase ASHR1 isoform X1</fullName>
    </submittedName>
</protein>
<evidence type="ECO:0000313" key="3">
    <source>
        <dbReference type="Proteomes" id="UP000321393"/>
    </source>
</evidence>
<dbReference type="EMBL" id="SSTD01003829">
    <property type="protein sequence ID" value="TYK25466.1"/>
    <property type="molecule type" value="Genomic_DNA"/>
</dbReference>
<dbReference type="AlphaFoldDB" id="A0A5D3DP89"/>
<evidence type="ECO:0000313" key="4">
    <source>
        <dbReference type="Proteomes" id="UP000321947"/>
    </source>
</evidence>
<keyword evidence="2" id="KW-0808">Transferase</keyword>
<accession>A0A5D3DP89</accession>
<dbReference type="Proteomes" id="UP000321947">
    <property type="component" value="Unassembled WGS sequence"/>
</dbReference>
<evidence type="ECO:0000313" key="2">
    <source>
        <dbReference type="EMBL" id="TYK25466.1"/>
    </source>
</evidence>
<evidence type="ECO:0000313" key="1">
    <source>
        <dbReference type="EMBL" id="KAA0053938.1"/>
    </source>
</evidence>
<dbReference type="GO" id="GO:0008168">
    <property type="term" value="F:methyltransferase activity"/>
    <property type="evidence" value="ECO:0007669"/>
    <property type="project" value="UniProtKB-KW"/>
</dbReference>
<organism evidence="2 4">
    <name type="scientific">Cucumis melo var. makuwa</name>
    <name type="common">Oriental melon</name>
    <dbReference type="NCBI Taxonomy" id="1194695"/>
    <lineage>
        <taxon>Eukaryota</taxon>
        <taxon>Viridiplantae</taxon>
        <taxon>Streptophyta</taxon>
        <taxon>Embryophyta</taxon>
        <taxon>Tracheophyta</taxon>
        <taxon>Spermatophyta</taxon>
        <taxon>Magnoliopsida</taxon>
        <taxon>eudicotyledons</taxon>
        <taxon>Gunneridae</taxon>
        <taxon>Pentapetalae</taxon>
        <taxon>rosids</taxon>
        <taxon>fabids</taxon>
        <taxon>Cucurbitales</taxon>
        <taxon>Cucurbitaceae</taxon>
        <taxon>Benincaseae</taxon>
        <taxon>Cucumis</taxon>
    </lineage>
</organism>
<reference evidence="3 4" key="1">
    <citation type="submission" date="2019-08" db="EMBL/GenBank/DDBJ databases">
        <title>Draft genome sequences of two oriental melons (Cucumis melo L. var makuwa).</title>
        <authorList>
            <person name="Kwon S.-Y."/>
        </authorList>
    </citation>
    <scope>NUCLEOTIDE SEQUENCE [LARGE SCALE GENOMIC DNA]</scope>
    <source>
        <strain evidence="4">cv. Chang Bougi</strain>
        <strain evidence="3">cv. SW 3</strain>
        <tissue evidence="2">Leaf</tissue>
    </source>
</reference>
<proteinExistence type="predicted"/>
<dbReference type="GO" id="GO:0032259">
    <property type="term" value="P:methylation"/>
    <property type="evidence" value="ECO:0007669"/>
    <property type="project" value="UniProtKB-KW"/>
</dbReference>
<name>A0A5D3DP89_CUCMM</name>
<keyword evidence="2" id="KW-0489">Methyltransferase</keyword>
<gene>
    <name evidence="2" type="ORF">E5676_scaffold352G006120</name>
    <name evidence="1" type="ORF">E6C27_scaffold135G003360</name>
</gene>
<dbReference type="EMBL" id="SSTE01009109">
    <property type="protein sequence ID" value="KAA0053938.1"/>
    <property type="molecule type" value="Genomic_DNA"/>
</dbReference>
<dbReference type="Proteomes" id="UP000321393">
    <property type="component" value="Unassembled WGS sequence"/>
</dbReference>